<gene>
    <name evidence="1" type="ORF">g.8677</name>
</gene>
<feature type="non-terminal residue" evidence="1">
    <location>
        <position position="1"/>
    </location>
</feature>
<dbReference type="EMBL" id="GECZ01001179">
    <property type="protein sequence ID" value="JAS68590.1"/>
    <property type="molecule type" value="Transcribed_RNA"/>
</dbReference>
<proteinExistence type="predicted"/>
<feature type="non-terminal residue" evidence="1">
    <location>
        <position position="166"/>
    </location>
</feature>
<accession>A0A1B6H1U5</accession>
<name>A0A1B6H1U5_9HEMI</name>
<organism evidence="1">
    <name type="scientific">Cuerna arida</name>
    <dbReference type="NCBI Taxonomy" id="1464854"/>
    <lineage>
        <taxon>Eukaryota</taxon>
        <taxon>Metazoa</taxon>
        <taxon>Ecdysozoa</taxon>
        <taxon>Arthropoda</taxon>
        <taxon>Hexapoda</taxon>
        <taxon>Insecta</taxon>
        <taxon>Pterygota</taxon>
        <taxon>Neoptera</taxon>
        <taxon>Paraneoptera</taxon>
        <taxon>Hemiptera</taxon>
        <taxon>Auchenorrhyncha</taxon>
        <taxon>Membracoidea</taxon>
        <taxon>Cicadellidae</taxon>
        <taxon>Cicadellinae</taxon>
        <taxon>Proconiini</taxon>
        <taxon>Cuerna</taxon>
    </lineage>
</organism>
<protein>
    <submittedName>
        <fullName evidence="1">Uncharacterized protein</fullName>
    </submittedName>
</protein>
<evidence type="ECO:0000313" key="1">
    <source>
        <dbReference type="EMBL" id="JAS68590.1"/>
    </source>
</evidence>
<dbReference type="AlphaFoldDB" id="A0A1B6H1U5"/>
<sequence>KSTNSIISKENTSHDAEVQSINSWWNKYKNISSNDKISAYYYYPLDNFGSEESFASSISSESTVHDSLTNLFDSIVEKLLKQLVGEKCAKTQVYPSAEIEPYCERIEESSDLQYSNIPTLKFLTKQKLYHFLLPVLQESFQLQNNNSFSTLPKVSENRLLSTFLCR</sequence>
<reference evidence="1" key="1">
    <citation type="submission" date="2015-11" db="EMBL/GenBank/DDBJ databases">
        <title>De novo transcriptome assembly of four potential Pierce s Disease insect vectors from Arizona vineyards.</title>
        <authorList>
            <person name="Tassone E.E."/>
        </authorList>
    </citation>
    <scope>NUCLEOTIDE SEQUENCE</scope>
</reference>